<dbReference type="GO" id="GO:0003677">
    <property type="term" value="F:DNA binding"/>
    <property type="evidence" value="ECO:0007669"/>
    <property type="project" value="UniProtKB-KW"/>
</dbReference>
<evidence type="ECO:0000256" key="4">
    <source>
        <dbReference type="ARBA" id="ARBA00023125"/>
    </source>
</evidence>
<evidence type="ECO:0000313" key="6">
    <source>
        <dbReference type="EMBL" id="KYN04684.1"/>
    </source>
</evidence>
<dbReference type="EMBL" id="KQ977239">
    <property type="protein sequence ID" value="KYN04684.1"/>
    <property type="molecule type" value="Genomic_DNA"/>
</dbReference>
<keyword evidence="3" id="KW-0862">Zinc</keyword>
<dbReference type="STRING" id="456900.A0A151IK88"/>
<dbReference type="AlphaFoldDB" id="A0A151IK88"/>
<evidence type="ECO:0000313" key="7">
    <source>
        <dbReference type="Proteomes" id="UP000078542"/>
    </source>
</evidence>
<evidence type="ECO:0000259" key="5">
    <source>
        <dbReference type="Pfam" id="PF05485"/>
    </source>
</evidence>
<keyword evidence="7" id="KW-1185">Reference proteome</keyword>
<protein>
    <recommendedName>
        <fullName evidence="5">THAP-type domain-containing protein</fullName>
    </recommendedName>
</protein>
<gene>
    <name evidence="6" type="ORF">ALC62_04441</name>
</gene>
<accession>A0A151IK88</accession>
<evidence type="ECO:0000256" key="3">
    <source>
        <dbReference type="ARBA" id="ARBA00022833"/>
    </source>
</evidence>
<keyword evidence="1" id="KW-0479">Metal-binding</keyword>
<reference evidence="6 7" key="1">
    <citation type="submission" date="2016-03" db="EMBL/GenBank/DDBJ databases">
        <title>Cyphomyrmex costatus WGS genome.</title>
        <authorList>
            <person name="Nygaard S."/>
            <person name="Hu H."/>
            <person name="Boomsma J."/>
            <person name="Zhang G."/>
        </authorList>
    </citation>
    <scope>NUCLEOTIDE SEQUENCE [LARGE SCALE GENOMIC DNA]</scope>
    <source>
        <strain evidence="6">MS0001</strain>
        <tissue evidence="6">Whole body</tissue>
    </source>
</reference>
<dbReference type="GO" id="GO:0008270">
    <property type="term" value="F:zinc ion binding"/>
    <property type="evidence" value="ECO:0007669"/>
    <property type="project" value="UniProtKB-KW"/>
</dbReference>
<sequence>MDAINLSTPPNFKTTYICSDHFDDKLFYYSDELRSRKRLRPEAVPANINVNQSYLSTENITKELVTERVLVSSVNRLENNILQEKNLETNNKDCDKEIKICREKMPVNSLDEGSLNEQDCSYELNNSSVSNDTNSRKR</sequence>
<name>A0A151IK88_9HYME</name>
<dbReference type="InterPro" id="IPR006612">
    <property type="entry name" value="THAP_Znf"/>
</dbReference>
<evidence type="ECO:0000256" key="2">
    <source>
        <dbReference type="ARBA" id="ARBA00022771"/>
    </source>
</evidence>
<dbReference type="Proteomes" id="UP000078542">
    <property type="component" value="Unassembled WGS sequence"/>
</dbReference>
<feature type="domain" description="THAP-type" evidence="5">
    <location>
        <begin position="5"/>
        <end position="45"/>
    </location>
</feature>
<dbReference type="Pfam" id="PF05485">
    <property type="entry name" value="THAP"/>
    <property type="match status" value="1"/>
</dbReference>
<keyword evidence="4" id="KW-0238">DNA-binding</keyword>
<organism evidence="6 7">
    <name type="scientific">Cyphomyrmex costatus</name>
    <dbReference type="NCBI Taxonomy" id="456900"/>
    <lineage>
        <taxon>Eukaryota</taxon>
        <taxon>Metazoa</taxon>
        <taxon>Ecdysozoa</taxon>
        <taxon>Arthropoda</taxon>
        <taxon>Hexapoda</taxon>
        <taxon>Insecta</taxon>
        <taxon>Pterygota</taxon>
        <taxon>Neoptera</taxon>
        <taxon>Endopterygota</taxon>
        <taxon>Hymenoptera</taxon>
        <taxon>Apocrita</taxon>
        <taxon>Aculeata</taxon>
        <taxon>Formicoidea</taxon>
        <taxon>Formicidae</taxon>
        <taxon>Myrmicinae</taxon>
        <taxon>Cyphomyrmex</taxon>
    </lineage>
</organism>
<keyword evidence="2" id="KW-0863">Zinc-finger</keyword>
<evidence type="ECO:0000256" key="1">
    <source>
        <dbReference type="ARBA" id="ARBA00022723"/>
    </source>
</evidence>
<proteinExistence type="predicted"/>